<dbReference type="PANTHER" id="PTHR12606:SF141">
    <property type="entry name" value="GH15225P-RELATED"/>
    <property type="match status" value="1"/>
</dbReference>
<sequence>MKSVVAYVRSLLGWCDSEQSLRTNLKRDRADDESSSDDDLPSLKRFRQLRKTNFPDVMSTNDLSEIKTVKPAKNVRYVPIQIESGHPSTSTPNVLPVRTPTRLRLVSDIVGDVNKNGSTYLLKSKVRSPVRQVVQAVVDDSDEDEEPKVSWVESKPDTKKTVYINLDEDEIEKEDDVILVREVSPPQPAKQYKYVLSNNEELGSKSNKQYYRLTKIKDKEEKTSPRIHSLKTHGGISKSYKKVTPLPNWMQKQNLNLSPKRNRVSNLNGNGRTMLSEVFNLHEKRNYQELIRRVATSTTPLTFSKPVDIINLAEETASFRNTLKSQKRSLNELKLLEKDLSINKENQDAEEYDPVTVASLNLSDSDVEVVPSECSTTSSTKITPVNSLRDSLNDKDITAKDWLPKLHDKYKKKKEYTNKKIENARRESDIISKVNHEQSIALIANKFKYELSLPESLIEEVPATPDFPKLSPEQEQLIKRALGPGPLDQVFVQKFRMSIRRRDLQTLSGLNWLNDEVINFYMELITQRSEQRPDLPKVHHFNTFFYPKLMRQGQAALQRWTKKVDIYSKDIILVPVHLGVHWCMSIVDLRAKHISYLDSMGGSNQPCLDALLQYLRDEHQDKKGQPFDDKDWKTENLKNIPQQMNGSDCGMFACTFAEFACRDEPYSFTQAHMPYLRRKAALEILRAELLL</sequence>
<dbReference type="AlphaFoldDB" id="A0A194QGZ2"/>
<accession>A0A194QGZ2</accession>
<dbReference type="GO" id="GO:0016926">
    <property type="term" value="P:protein desumoylation"/>
    <property type="evidence" value="ECO:0007669"/>
    <property type="project" value="TreeGrafter"/>
</dbReference>
<dbReference type="Pfam" id="PF02902">
    <property type="entry name" value="Peptidase_C48"/>
    <property type="match status" value="1"/>
</dbReference>
<evidence type="ECO:0000256" key="5">
    <source>
        <dbReference type="SAM" id="MobiDB-lite"/>
    </source>
</evidence>
<proteinExistence type="inferred from homology"/>
<protein>
    <submittedName>
        <fullName evidence="7">Sentrin-specific protease 1</fullName>
    </submittedName>
</protein>
<keyword evidence="8" id="KW-1185">Reference proteome</keyword>
<name>A0A194QGZ2_PAPXU</name>
<dbReference type="InterPro" id="IPR038765">
    <property type="entry name" value="Papain-like_cys_pep_sf"/>
</dbReference>
<keyword evidence="2 7" id="KW-0645">Protease</keyword>
<evidence type="ECO:0000313" key="8">
    <source>
        <dbReference type="Proteomes" id="UP000053268"/>
    </source>
</evidence>
<dbReference type="Gene3D" id="3.40.395.10">
    <property type="entry name" value="Adenoviral Proteinase, Chain A"/>
    <property type="match status" value="1"/>
</dbReference>
<dbReference type="PANTHER" id="PTHR12606">
    <property type="entry name" value="SENTRIN/SUMO-SPECIFIC PROTEASE"/>
    <property type="match status" value="1"/>
</dbReference>
<keyword evidence="4" id="KW-0788">Thiol protease</keyword>
<dbReference type="GO" id="GO:0005634">
    <property type="term" value="C:nucleus"/>
    <property type="evidence" value="ECO:0007669"/>
    <property type="project" value="TreeGrafter"/>
</dbReference>
<evidence type="ECO:0000259" key="6">
    <source>
        <dbReference type="PROSITE" id="PS50600"/>
    </source>
</evidence>
<feature type="region of interest" description="Disordered" evidence="5">
    <location>
        <begin position="23"/>
        <end position="42"/>
    </location>
</feature>
<dbReference type="GO" id="GO:0060255">
    <property type="term" value="P:regulation of macromolecule metabolic process"/>
    <property type="evidence" value="ECO:0007669"/>
    <property type="project" value="UniProtKB-ARBA"/>
</dbReference>
<dbReference type="SUPFAM" id="SSF54001">
    <property type="entry name" value="Cysteine proteinases"/>
    <property type="match status" value="1"/>
</dbReference>
<dbReference type="Proteomes" id="UP000053268">
    <property type="component" value="Unassembled WGS sequence"/>
</dbReference>
<dbReference type="PROSITE" id="PS50600">
    <property type="entry name" value="ULP_PROTEASE"/>
    <property type="match status" value="1"/>
</dbReference>
<dbReference type="FunFam" id="3.40.395.10:FF:000001">
    <property type="entry name" value="Sentrin-specific protease 1"/>
    <property type="match status" value="1"/>
</dbReference>
<dbReference type="InterPro" id="IPR003653">
    <property type="entry name" value="Peptidase_C48_C"/>
</dbReference>
<feature type="domain" description="Ubiquitin-like protease family profile" evidence="6">
    <location>
        <begin position="497"/>
        <end position="660"/>
    </location>
</feature>
<dbReference type="GO" id="GO:0080090">
    <property type="term" value="P:regulation of primary metabolic process"/>
    <property type="evidence" value="ECO:0007669"/>
    <property type="project" value="UniProtKB-ARBA"/>
</dbReference>
<evidence type="ECO:0000313" key="7">
    <source>
        <dbReference type="EMBL" id="KPJ04777.1"/>
    </source>
</evidence>
<gene>
    <name evidence="7" type="ORF">RR46_02474</name>
</gene>
<comment type="similarity">
    <text evidence="1">Belongs to the peptidase C48 family.</text>
</comment>
<evidence type="ECO:0000256" key="2">
    <source>
        <dbReference type="ARBA" id="ARBA00022670"/>
    </source>
</evidence>
<dbReference type="GO" id="GO:0016929">
    <property type="term" value="F:deSUMOylase activity"/>
    <property type="evidence" value="ECO:0007669"/>
    <property type="project" value="TreeGrafter"/>
</dbReference>
<keyword evidence="3" id="KW-0378">Hydrolase</keyword>
<dbReference type="EMBL" id="KQ458860">
    <property type="protein sequence ID" value="KPJ04777.1"/>
    <property type="molecule type" value="Genomic_DNA"/>
</dbReference>
<reference evidence="7 8" key="1">
    <citation type="journal article" date="2015" name="Nat. Commun.">
        <title>Outbred genome sequencing and CRISPR/Cas9 gene editing in butterflies.</title>
        <authorList>
            <person name="Li X."/>
            <person name="Fan D."/>
            <person name="Zhang W."/>
            <person name="Liu G."/>
            <person name="Zhang L."/>
            <person name="Zhao L."/>
            <person name="Fang X."/>
            <person name="Chen L."/>
            <person name="Dong Y."/>
            <person name="Chen Y."/>
            <person name="Ding Y."/>
            <person name="Zhao R."/>
            <person name="Feng M."/>
            <person name="Zhu Y."/>
            <person name="Feng Y."/>
            <person name="Jiang X."/>
            <person name="Zhu D."/>
            <person name="Xiang H."/>
            <person name="Feng X."/>
            <person name="Li S."/>
            <person name="Wang J."/>
            <person name="Zhang G."/>
            <person name="Kronforst M.R."/>
            <person name="Wang W."/>
        </authorList>
    </citation>
    <scope>NUCLEOTIDE SEQUENCE [LARGE SCALE GENOMIC DNA]</scope>
    <source>
        <strain evidence="7">Ya'a_city_454_Px</strain>
        <tissue evidence="7">Whole body</tissue>
    </source>
</reference>
<organism evidence="7 8">
    <name type="scientific">Papilio xuthus</name>
    <name type="common">Asian swallowtail butterfly</name>
    <dbReference type="NCBI Taxonomy" id="66420"/>
    <lineage>
        <taxon>Eukaryota</taxon>
        <taxon>Metazoa</taxon>
        <taxon>Ecdysozoa</taxon>
        <taxon>Arthropoda</taxon>
        <taxon>Hexapoda</taxon>
        <taxon>Insecta</taxon>
        <taxon>Pterygota</taxon>
        <taxon>Neoptera</taxon>
        <taxon>Endopterygota</taxon>
        <taxon>Lepidoptera</taxon>
        <taxon>Glossata</taxon>
        <taxon>Ditrysia</taxon>
        <taxon>Papilionoidea</taxon>
        <taxon>Papilionidae</taxon>
        <taxon>Papilioninae</taxon>
        <taxon>Papilio</taxon>
    </lineage>
</organism>
<dbReference type="GO" id="GO:0006508">
    <property type="term" value="P:proteolysis"/>
    <property type="evidence" value="ECO:0007669"/>
    <property type="project" value="UniProtKB-KW"/>
</dbReference>
<dbReference type="STRING" id="66420.A0A194QGZ2"/>
<evidence type="ECO:0000256" key="1">
    <source>
        <dbReference type="ARBA" id="ARBA00005234"/>
    </source>
</evidence>
<evidence type="ECO:0000256" key="4">
    <source>
        <dbReference type="ARBA" id="ARBA00022807"/>
    </source>
</evidence>
<evidence type="ECO:0000256" key="3">
    <source>
        <dbReference type="ARBA" id="ARBA00022801"/>
    </source>
</evidence>